<dbReference type="HOGENOM" id="CLU_606530_0_0_7"/>
<sequence>MPAPKPKKLLRLWLPLIAGAALLAIAAAAYFIGLQAEQHFARSVARLNDQHRFQLELVSYQRHLFTAQAVTRLHQQQPPAAAEQLEEEAQQMVHHLQHGPLPLLWGFSAQSPRPSLRPLLAAINSRLLSPAGTGREELLQAHTIVTFGGLIRSRFRLAAGQQQDPDTHGLTLIWQELAGELVVPVNLEKLEGKLSTAGLTLAGPAGSETTARVLELKGVELDFGYQQQRDDQDGITLQAQQRLELAAINSAGEQYGPLRLALHWHNLDRQAAGDMLRLTPWWQRLLLGPNGSQMPPATAQNMVETLARLLAKSPAVEINPLQLATPHGEAEARLHMAYRHRANGRPFHPIMLLSGLQLNIEANAPERLLTALSSDYQLWRQAPAESSAEDSTTADQAVTKSSDPLAGLHQRGYLNSDPDSNQVSFQLRYQNGELTINDRPAPLQALRHLLR</sequence>
<dbReference type="eggNOG" id="COG5339">
    <property type="taxonomic scope" value="Bacteria"/>
</dbReference>
<dbReference type="AlphaFoldDB" id="D6Z6H0"/>
<accession>D6Z6H0</accession>
<dbReference type="Proteomes" id="UP000001508">
    <property type="component" value="Chromosome"/>
</dbReference>
<dbReference type="STRING" id="589865.DaAHT2_0218"/>
<dbReference type="Pfam" id="PF06097">
    <property type="entry name" value="DUF945"/>
    <property type="match status" value="1"/>
</dbReference>
<evidence type="ECO:0008006" key="4">
    <source>
        <dbReference type="Google" id="ProtNLM"/>
    </source>
</evidence>
<dbReference type="InterPro" id="IPR010352">
    <property type="entry name" value="DUF945"/>
</dbReference>
<feature type="region of interest" description="Disordered" evidence="1">
    <location>
        <begin position="383"/>
        <end position="419"/>
    </location>
</feature>
<proteinExistence type="predicted"/>
<reference evidence="3" key="1">
    <citation type="submission" date="2010-02" db="EMBL/GenBank/DDBJ databases">
        <title>Complete sequence of Desulfurivibrio alkaliphilus AHT2.</title>
        <authorList>
            <consortium name="US DOE Joint Genome Institute"/>
            <person name="Pitluck S."/>
            <person name="Chertkov O."/>
            <person name="Detter J.C."/>
            <person name="Han C."/>
            <person name="Tapia R."/>
            <person name="Larimer F."/>
            <person name="Land M."/>
            <person name="Hauser L."/>
            <person name="Kyrpides N."/>
            <person name="Mikhailova N."/>
            <person name="Sorokin D.Y."/>
            <person name="Muyzer G."/>
            <person name="Woyke T."/>
        </authorList>
    </citation>
    <scope>NUCLEOTIDE SEQUENCE [LARGE SCALE GENOMIC DNA]</scope>
    <source>
        <strain evidence="3">DSM 19089 / UNIQEM U267 / AHT2</strain>
    </source>
</reference>
<name>D6Z6H0_DESAT</name>
<evidence type="ECO:0000313" key="3">
    <source>
        <dbReference type="Proteomes" id="UP000001508"/>
    </source>
</evidence>
<feature type="compositionally biased region" description="Polar residues" evidence="1">
    <location>
        <begin position="389"/>
        <end position="402"/>
    </location>
</feature>
<organism evidence="2 3">
    <name type="scientific">Desulfurivibrio alkaliphilus (strain DSM 19089 / UNIQEM U267 / AHT2)</name>
    <dbReference type="NCBI Taxonomy" id="589865"/>
    <lineage>
        <taxon>Bacteria</taxon>
        <taxon>Pseudomonadati</taxon>
        <taxon>Thermodesulfobacteriota</taxon>
        <taxon>Desulfobulbia</taxon>
        <taxon>Desulfobulbales</taxon>
        <taxon>Desulfobulbaceae</taxon>
        <taxon>Desulfurivibrio</taxon>
    </lineage>
</organism>
<gene>
    <name evidence="2" type="ordered locus">DaAHT2_0218</name>
</gene>
<evidence type="ECO:0000313" key="2">
    <source>
        <dbReference type="EMBL" id="ADH84929.1"/>
    </source>
</evidence>
<protein>
    <recommendedName>
        <fullName evidence="4">DUF945 family protein</fullName>
    </recommendedName>
</protein>
<keyword evidence="3" id="KW-1185">Reference proteome</keyword>
<dbReference type="OrthoDB" id="5531105at2"/>
<dbReference type="InParanoid" id="D6Z6H0"/>
<dbReference type="EMBL" id="CP001940">
    <property type="protein sequence ID" value="ADH84929.1"/>
    <property type="molecule type" value="Genomic_DNA"/>
</dbReference>
<dbReference type="RefSeq" id="WP_013162460.1">
    <property type="nucleotide sequence ID" value="NC_014216.1"/>
</dbReference>
<dbReference type="KEGG" id="dak:DaAHT2_0218"/>
<evidence type="ECO:0000256" key="1">
    <source>
        <dbReference type="SAM" id="MobiDB-lite"/>
    </source>
</evidence>